<protein>
    <submittedName>
        <fullName evidence="1">Uncharacterized protein</fullName>
    </submittedName>
</protein>
<reference evidence="1" key="2">
    <citation type="submission" date="2020-07" db="EMBL/GenBank/DDBJ databases">
        <authorList>
            <person name="Vera ALvarez R."/>
            <person name="Arias-Moreno D.M."/>
            <person name="Jimenez-Jacinto V."/>
            <person name="Jimenez-Bremont J.F."/>
            <person name="Swaminathan K."/>
            <person name="Moose S.P."/>
            <person name="Guerrero-Gonzalez M.L."/>
            <person name="Marino-Ramirez L."/>
            <person name="Landsman D."/>
            <person name="Rodriguez-Kessler M."/>
            <person name="Delgado-Sanchez P."/>
        </authorList>
    </citation>
    <scope>NUCLEOTIDE SEQUENCE</scope>
    <source>
        <tissue evidence="1">Cladode</tissue>
    </source>
</reference>
<dbReference type="AlphaFoldDB" id="A0A7C8YTK3"/>
<name>A0A7C8YTK3_OPUST</name>
<dbReference type="EMBL" id="GISG01053524">
    <property type="protein sequence ID" value="MBA4625815.1"/>
    <property type="molecule type" value="Transcribed_RNA"/>
</dbReference>
<sequence length="105" mass="11156">MAPGPGLNMLGCLSEPASSSGGSKYVCNGDVCVLSHRRNPAKKEKPNPWFSFGCRSSKACATSIQLAPSHPSPRSNFILFYILGLSNCPSKSCFTSSLKLSSRLS</sequence>
<reference evidence="1" key="1">
    <citation type="journal article" date="2013" name="J. Plant Res.">
        <title>Effect of fungi and light on seed germination of three Opuntia species from semiarid lands of central Mexico.</title>
        <authorList>
            <person name="Delgado-Sanchez P."/>
            <person name="Jimenez-Bremont J.F."/>
            <person name="Guerrero-Gonzalez Mde L."/>
            <person name="Flores J."/>
        </authorList>
    </citation>
    <scope>NUCLEOTIDE SEQUENCE</scope>
    <source>
        <tissue evidence="1">Cladode</tissue>
    </source>
</reference>
<organism evidence="1">
    <name type="scientific">Opuntia streptacantha</name>
    <name type="common">Prickly pear cactus</name>
    <name type="synonym">Opuntia cardona</name>
    <dbReference type="NCBI Taxonomy" id="393608"/>
    <lineage>
        <taxon>Eukaryota</taxon>
        <taxon>Viridiplantae</taxon>
        <taxon>Streptophyta</taxon>
        <taxon>Embryophyta</taxon>
        <taxon>Tracheophyta</taxon>
        <taxon>Spermatophyta</taxon>
        <taxon>Magnoliopsida</taxon>
        <taxon>eudicotyledons</taxon>
        <taxon>Gunneridae</taxon>
        <taxon>Pentapetalae</taxon>
        <taxon>Caryophyllales</taxon>
        <taxon>Cactineae</taxon>
        <taxon>Cactaceae</taxon>
        <taxon>Opuntioideae</taxon>
        <taxon>Opuntia</taxon>
    </lineage>
</organism>
<evidence type="ECO:0000313" key="1">
    <source>
        <dbReference type="EMBL" id="MBA4625815.1"/>
    </source>
</evidence>
<proteinExistence type="predicted"/>
<accession>A0A7C8YTK3</accession>